<reference evidence="3" key="1">
    <citation type="submission" date="2020-04" db="EMBL/GenBank/DDBJ databases">
        <authorList>
            <person name="Zhang T."/>
        </authorList>
    </citation>
    <scope>NUCLEOTIDE SEQUENCE</scope>
    <source>
        <strain evidence="3">HKST-UBA17</strain>
    </source>
</reference>
<keyword evidence="1" id="KW-0067">ATP-binding</keyword>
<dbReference type="InterPro" id="IPR013651">
    <property type="entry name" value="ATP-grasp_RimK-type"/>
</dbReference>
<evidence type="ECO:0000313" key="4">
    <source>
        <dbReference type="Proteomes" id="UP000741282"/>
    </source>
</evidence>
<dbReference type="AlphaFoldDB" id="A0A955I8B4"/>
<reference evidence="3" key="2">
    <citation type="journal article" date="2021" name="Microbiome">
        <title>Successional dynamics and alternative stable states in a saline activated sludge microbial community over 9 years.</title>
        <authorList>
            <person name="Wang Y."/>
            <person name="Ye J."/>
            <person name="Ju F."/>
            <person name="Liu L."/>
            <person name="Boyd J.A."/>
            <person name="Deng Y."/>
            <person name="Parks D.H."/>
            <person name="Jiang X."/>
            <person name="Yin X."/>
            <person name="Woodcroft B.J."/>
            <person name="Tyson G.W."/>
            <person name="Hugenholtz P."/>
            <person name="Polz M.F."/>
            <person name="Zhang T."/>
        </authorList>
    </citation>
    <scope>NUCLEOTIDE SEQUENCE</scope>
    <source>
        <strain evidence="3">HKST-UBA17</strain>
    </source>
</reference>
<dbReference type="PANTHER" id="PTHR21621:SF0">
    <property type="entry name" value="BETA-CITRYLGLUTAMATE SYNTHASE B-RELATED"/>
    <property type="match status" value="1"/>
</dbReference>
<dbReference type="GO" id="GO:0016879">
    <property type="term" value="F:ligase activity, forming carbon-nitrogen bonds"/>
    <property type="evidence" value="ECO:0007669"/>
    <property type="project" value="TreeGrafter"/>
</dbReference>
<dbReference type="GO" id="GO:0005524">
    <property type="term" value="F:ATP binding"/>
    <property type="evidence" value="ECO:0007669"/>
    <property type="project" value="UniProtKB-UniRule"/>
</dbReference>
<dbReference type="PANTHER" id="PTHR21621">
    <property type="entry name" value="RIBOSOMAL PROTEIN S6 MODIFICATION PROTEIN"/>
    <property type="match status" value="1"/>
</dbReference>
<comment type="caution">
    <text evidence="3">The sequence shown here is derived from an EMBL/GenBank/DDBJ whole genome shotgun (WGS) entry which is preliminary data.</text>
</comment>
<dbReference type="Proteomes" id="UP000741282">
    <property type="component" value="Unassembled WGS sequence"/>
</dbReference>
<dbReference type="Gene3D" id="3.30.470.20">
    <property type="entry name" value="ATP-grasp fold, B domain"/>
    <property type="match status" value="1"/>
</dbReference>
<dbReference type="SUPFAM" id="SSF56059">
    <property type="entry name" value="Glutathione synthetase ATP-binding domain-like"/>
    <property type="match status" value="1"/>
</dbReference>
<keyword evidence="1" id="KW-0547">Nucleotide-binding</keyword>
<protein>
    <recommendedName>
        <fullName evidence="2">ATP-grasp domain-containing protein</fullName>
    </recommendedName>
</protein>
<feature type="domain" description="ATP-grasp" evidence="2">
    <location>
        <begin position="124"/>
        <end position="317"/>
    </location>
</feature>
<organism evidence="3 4">
    <name type="scientific">Candidatus Dojkabacteria bacterium</name>
    <dbReference type="NCBI Taxonomy" id="2099670"/>
    <lineage>
        <taxon>Bacteria</taxon>
        <taxon>Candidatus Dojkabacteria</taxon>
    </lineage>
</organism>
<dbReference type="GO" id="GO:0005737">
    <property type="term" value="C:cytoplasm"/>
    <property type="evidence" value="ECO:0007669"/>
    <property type="project" value="TreeGrafter"/>
</dbReference>
<gene>
    <name evidence="3" type="ORF">KC685_00150</name>
</gene>
<dbReference type="EMBL" id="JAGQLN010000001">
    <property type="protein sequence ID" value="MCA9376318.1"/>
    <property type="molecule type" value="Genomic_DNA"/>
</dbReference>
<evidence type="ECO:0000256" key="1">
    <source>
        <dbReference type="PROSITE-ProRule" id="PRU00409"/>
    </source>
</evidence>
<accession>A0A955I8B4</accession>
<dbReference type="Pfam" id="PF08443">
    <property type="entry name" value="RimK"/>
    <property type="match status" value="1"/>
</dbReference>
<evidence type="ECO:0000313" key="3">
    <source>
        <dbReference type="EMBL" id="MCA9376318.1"/>
    </source>
</evidence>
<dbReference type="InterPro" id="IPR011761">
    <property type="entry name" value="ATP-grasp"/>
</dbReference>
<name>A0A955I8B4_9BACT</name>
<dbReference type="GO" id="GO:0046872">
    <property type="term" value="F:metal ion binding"/>
    <property type="evidence" value="ECO:0007669"/>
    <property type="project" value="InterPro"/>
</dbReference>
<sequence>MLMRFLVLDKTQRIATTGKFPKRVSRILEEIDKHGYESTFAYYNSLQVEFANDKTTITVDGEDIVSYTHILLGGHYVTDNSYELKQLIVSVIDRWNKENPSKKILVQNAHAIKMMQEYTKTWMANICLQYNIPHLKTYFSANRDYHLNIGPLEYPIILKINSGENAIKLIDGEEKIKKNIYLVRSPEDWHEEVLDSIKENDYIAQEFVDIGEDLRIFVSKGHVIAGWKRISPPNSFLTVTKGSTYLYHNDPTDAERTLAETVARALRADFMAVDIIYKQGKPYVLELSLHPGFNAYETKCLDGDPVNIADALISSFSEEKNP</sequence>
<dbReference type="PROSITE" id="PS50975">
    <property type="entry name" value="ATP_GRASP"/>
    <property type="match status" value="1"/>
</dbReference>
<evidence type="ECO:0000259" key="2">
    <source>
        <dbReference type="PROSITE" id="PS50975"/>
    </source>
</evidence>
<proteinExistence type="predicted"/>